<organism evidence="9">
    <name type="scientific">gut metagenome</name>
    <dbReference type="NCBI Taxonomy" id="749906"/>
    <lineage>
        <taxon>unclassified sequences</taxon>
        <taxon>metagenomes</taxon>
        <taxon>organismal metagenomes</taxon>
    </lineage>
</organism>
<keyword evidence="6 7" id="KW-0472">Membrane</keyword>
<evidence type="ECO:0000256" key="3">
    <source>
        <dbReference type="ARBA" id="ARBA00022475"/>
    </source>
</evidence>
<comment type="caution">
    <text evidence="9">The sequence shown here is derived from an EMBL/GenBank/DDBJ whole genome shotgun (WGS) entry which is preliminary data.</text>
</comment>
<evidence type="ECO:0000256" key="5">
    <source>
        <dbReference type="ARBA" id="ARBA00022989"/>
    </source>
</evidence>
<sequence>MIFKHTLRNALIPVVTYVGPMTAFILTGSLVVERIFTIGGLGAKFVEAITNRDYPLIMGTTIFLSVLMVTMNLITDIVYKVIDPRIKLD</sequence>
<dbReference type="InterPro" id="IPR000515">
    <property type="entry name" value="MetI-like"/>
</dbReference>
<evidence type="ECO:0000259" key="8">
    <source>
        <dbReference type="Pfam" id="PF00528"/>
    </source>
</evidence>
<keyword evidence="2" id="KW-0813">Transport</keyword>
<evidence type="ECO:0000313" key="9">
    <source>
        <dbReference type="EMBL" id="EJW98058.1"/>
    </source>
</evidence>
<feature type="transmembrane region" description="Helical" evidence="7">
    <location>
        <begin position="12"/>
        <end position="36"/>
    </location>
</feature>
<keyword evidence="3" id="KW-1003">Cell membrane</keyword>
<evidence type="ECO:0000256" key="4">
    <source>
        <dbReference type="ARBA" id="ARBA00022692"/>
    </source>
</evidence>
<dbReference type="Pfam" id="PF00528">
    <property type="entry name" value="BPD_transp_1"/>
    <property type="match status" value="1"/>
</dbReference>
<comment type="subcellular location">
    <subcellularLocation>
        <location evidence="1">Cell membrane</location>
        <topology evidence="1">Multi-pass membrane protein</topology>
    </subcellularLocation>
</comment>
<evidence type="ECO:0000256" key="2">
    <source>
        <dbReference type="ARBA" id="ARBA00022448"/>
    </source>
</evidence>
<evidence type="ECO:0000256" key="6">
    <source>
        <dbReference type="ARBA" id="ARBA00023136"/>
    </source>
</evidence>
<name>J9FU83_9ZZZZ</name>
<dbReference type="EMBL" id="AMCI01004451">
    <property type="protein sequence ID" value="EJW98058.1"/>
    <property type="molecule type" value="Genomic_DNA"/>
</dbReference>
<reference evidence="9" key="1">
    <citation type="journal article" date="2012" name="PLoS ONE">
        <title>Gene sets for utilization of primary and secondary nutrition supplies in the distal gut of endangered iberian lynx.</title>
        <authorList>
            <person name="Alcaide M."/>
            <person name="Messina E."/>
            <person name="Richter M."/>
            <person name="Bargiela R."/>
            <person name="Peplies J."/>
            <person name="Huws S.A."/>
            <person name="Newbold C.J."/>
            <person name="Golyshin P.N."/>
            <person name="Simon M.A."/>
            <person name="Lopez G."/>
            <person name="Yakimov M.M."/>
            <person name="Ferrer M."/>
        </authorList>
    </citation>
    <scope>NUCLEOTIDE SEQUENCE</scope>
</reference>
<feature type="domain" description="ABC transmembrane type-1" evidence="8">
    <location>
        <begin position="2"/>
        <end position="87"/>
    </location>
</feature>
<gene>
    <name evidence="9" type="ORF">EVA_13834</name>
</gene>
<accession>J9FU83</accession>
<protein>
    <submittedName>
        <fullName evidence="9">Binding-protein-dependent transport system inner membrane component</fullName>
    </submittedName>
</protein>
<evidence type="ECO:0000256" key="7">
    <source>
        <dbReference type="SAM" id="Phobius"/>
    </source>
</evidence>
<keyword evidence="4 7" id="KW-0812">Transmembrane</keyword>
<feature type="transmembrane region" description="Helical" evidence="7">
    <location>
        <begin position="56"/>
        <end position="79"/>
    </location>
</feature>
<evidence type="ECO:0000256" key="1">
    <source>
        <dbReference type="ARBA" id="ARBA00004651"/>
    </source>
</evidence>
<dbReference type="PANTHER" id="PTHR43163:SF6">
    <property type="entry name" value="DIPEPTIDE TRANSPORT SYSTEM PERMEASE PROTEIN DPPB-RELATED"/>
    <property type="match status" value="1"/>
</dbReference>
<proteinExistence type="predicted"/>
<dbReference type="GO" id="GO:0055085">
    <property type="term" value="P:transmembrane transport"/>
    <property type="evidence" value="ECO:0007669"/>
    <property type="project" value="InterPro"/>
</dbReference>
<dbReference type="AlphaFoldDB" id="J9FU83"/>
<dbReference type="PANTHER" id="PTHR43163">
    <property type="entry name" value="DIPEPTIDE TRANSPORT SYSTEM PERMEASE PROTEIN DPPB-RELATED"/>
    <property type="match status" value="1"/>
</dbReference>
<dbReference type="GO" id="GO:0005886">
    <property type="term" value="C:plasma membrane"/>
    <property type="evidence" value="ECO:0007669"/>
    <property type="project" value="UniProtKB-SubCell"/>
</dbReference>
<keyword evidence="5 7" id="KW-1133">Transmembrane helix</keyword>